<dbReference type="GO" id="GO:0004520">
    <property type="term" value="F:DNA endonuclease activity"/>
    <property type="evidence" value="ECO:0007669"/>
    <property type="project" value="InterPro"/>
</dbReference>
<comment type="subunit">
    <text evidence="9 10">Homodimer, forms a heterotetramer with a Cas2 homodimer.</text>
</comment>
<comment type="cofactor">
    <cofactor evidence="10">
        <name>Mg(2+)</name>
        <dbReference type="ChEBI" id="CHEBI:18420"/>
    </cofactor>
    <cofactor evidence="10">
        <name>Mn(2+)</name>
        <dbReference type="ChEBI" id="CHEBI:29035"/>
    </cofactor>
</comment>
<dbReference type="GO" id="GO:0051607">
    <property type="term" value="P:defense response to virus"/>
    <property type="evidence" value="ECO:0007669"/>
    <property type="project" value="UniProtKB-UniRule"/>
</dbReference>
<dbReference type="InterPro" id="IPR050646">
    <property type="entry name" value="Cas1"/>
</dbReference>
<sequence>MQLLNTLYVTLEGAWLRLDNDTLRVEVERETRLRVPLHHLSAVVCFGHVGLSAPLMHRLADEGIALVLLDDNGRYKARLEGAMSGNVLLRQAQFQRLADATFTLDTARACVAGKIKNCRQVLQRGAREAKSEQEAAALTRLADDLAASLRALPAADSLDALRGVEGEAARQYFSGLNLLVRPDQRAAFTMDGRTRRPPRDRFNALLSFLYAMWMNDCRSALEAAGLDPQAGFLHALRPGRAALALDLMEEFRPWADRLALTLINRSQLNTHDFAVREGGAVTLAPDARKTVVVAFQERKKDEISHPLLAQTLPLGLVPLVQARLMARAVRDSAAPYIPFVTK</sequence>
<evidence type="ECO:0000256" key="4">
    <source>
        <dbReference type="ARBA" id="ARBA00022801"/>
    </source>
</evidence>
<reference evidence="11 12" key="1">
    <citation type="submission" date="2018-03" db="EMBL/GenBank/DDBJ databases">
        <title>Genome sequencing of Melaminivora sp.</title>
        <authorList>
            <person name="Kim S.-J."/>
            <person name="Heo J."/>
            <person name="Ahn J.-H."/>
            <person name="Kwon S.-W."/>
        </authorList>
    </citation>
    <scope>NUCLEOTIDE SEQUENCE [LARGE SCALE GENOMIC DNA]</scope>
    <source>
        <strain evidence="11 12">SC2-9</strain>
    </source>
</reference>
<dbReference type="RefSeq" id="WP_106685439.1">
    <property type="nucleotide sequence ID" value="NZ_CP027667.1"/>
</dbReference>
<comment type="similarity">
    <text evidence="10">Belongs to the CRISPR-associated endonuclease Cas1 family.</text>
</comment>
<keyword evidence="1 10" id="KW-0540">Nuclease</keyword>
<dbReference type="InterPro" id="IPR002729">
    <property type="entry name" value="CRISPR-assoc_Cas1"/>
</dbReference>
<keyword evidence="2 10" id="KW-0479">Metal-binding</keyword>
<keyword evidence="7 10" id="KW-0238">DNA-binding</keyword>
<dbReference type="EC" id="3.1.-.-" evidence="10"/>
<dbReference type="GO" id="GO:0043571">
    <property type="term" value="P:maintenance of CRISPR repeat elements"/>
    <property type="evidence" value="ECO:0007669"/>
    <property type="project" value="UniProtKB-UniRule"/>
</dbReference>
<organism evidence="11 12">
    <name type="scientific">Melaminivora suipulveris</name>
    <dbReference type="NCBI Taxonomy" id="2109913"/>
    <lineage>
        <taxon>Bacteria</taxon>
        <taxon>Pseudomonadati</taxon>
        <taxon>Pseudomonadota</taxon>
        <taxon>Betaproteobacteria</taxon>
        <taxon>Burkholderiales</taxon>
        <taxon>Comamonadaceae</taxon>
        <taxon>Melaminivora</taxon>
    </lineage>
</organism>
<keyword evidence="4 10" id="KW-0378">Hydrolase</keyword>
<evidence type="ECO:0000256" key="3">
    <source>
        <dbReference type="ARBA" id="ARBA00022759"/>
    </source>
</evidence>
<feature type="binding site" evidence="10">
    <location>
        <position position="165"/>
    </location>
    <ligand>
        <name>Mn(2+)</name>
        <dbReference type="ChEBI" id="CHEBI:29035"/>
    </ligand>
</feature>
<protein>
    <recommendedName>
        <fullName evidence="10">CRISPR-associated endonuclease Cas1</fullName>
        <ecNumber evidence="10">3.1.-.-</ecNumber>
    </recommendedName>
</protein>
<dbReference type="OrthoDB" id="9803119at2"/>
<keyword evidence="12" id="KW-1185">Reference proteome</keyword>
<keyword evidence="8 10" id="KW-0464">Manganese</keyword>
<feature type="binding site" evidence="10">
    <location>
        <position position="249"/>
    </location>
    <ligand>
        <name>Mn(2+)</name>
        <dbReference type="ChEBI" id="CHEBI:29035"/>
    </ligand>
</feature>
<evidence type="ECO:0000256" key="1">
    <source>
        <dbReference type="ARBA" id="ARBA00022722"/>
    </source>
</evidence>
<proteinExistence type="inferred from homology"/>
<dbReference type="InterPro" id="IPR019856">
    <property type="entry name" value="CRISPR-assoc_Cas1_DVULG"/>
</dbReference>
<dbReference type="InterPro" id="IPR042206">
    <property type="entry name" value="CRISPR-assoc_Cas1_C"/>
</dbReference>
<gene>
    <name evidence="10" type="primary">cas1</name>
    <name evidence="11" type="ORF">C6568_09090</name>
</gene>
<evidence type="ECO:0000256" key="9">
    <source>
        <dbReference type="ARBA" id="ARBA00038592"/>
    </source>
</evidence>
<dbReference type="Proteomes" id="UP000237925">
    <property type="component" value="Chromosome"/>
</dbReference>
<dbReference type="NCBIfam" id="TIGR00287">
    <property type="entry name" value="cas1"/>
    <property type="match status" value="1"/>
</dbReference>
<feature type="binding site" evidence="10">
    <location>
        <position position="234"/>
    </location>
    <ligand>
        <name>Mn(2+)</name>
        <dbReference type="ChEBI" id="CHEBI:29035"/>
    </ligand>
</feature>
<evidence type="ECO:0000313" key="11">
    <source>
        <dbReference type="EMBL" id="AVO51050.1"/>
    </source>
</evidence>
<dbReference type="Gene3D" id="1.20.120.920">
    <property type="entry name" value="CRISPR-associated endonuclease Cas1, C-terminal domain"/>
    <property type="match status" value="1"/>
</dbReference>
<name>A0A2R3QH18_9BURK</name>
<dbReference type="CDD" id="cd09721">
    <property type="entry name" value="Cas1_I-C"/>
    <property type="match status" value="1"/>
</dbReference>
<dbReference type="GO" id="GO:0046872">
    <property type="term" value="F:metal ion binding"/>
    <property type="evidence" value="ECO:0007669"/>
    <property type="project" value="UniProtKB-UniRule"/>
</dbReference>
<dbReference type="PANTHER" id="PTHR34353">
    <property type="entry name" value="CRISPR-ASSOCIATED ENDONUCLEASE CAS1 1"/>
    <property type="match status" value="1"/>
</dbReference>
<evidence type="ECO:0000256" key="5">
    <source>
        <dbReference type="ARBA" id="ARBA00022842"/>
    </source>
</evidence>
<dbReference type="InterPro" id="IPR042211">
    <property type="entry name" value="CRISPR-assoc_Cas1_N"/>
</dbReference>
<keyword evidence="5 10" id="KW-0460">Magnesium</keyword>
<comment type="function">
    <text evidence="10">CRISPR (clustered regularly interspaced short palindromic repeat), is an adaptive immune system that provides protection against mobile genetic elements (viruses, transposable elements and conjugative plasmids). CRISPR clusters contain spacers, sequences complementary to antecedent mobile elements, and target invading nucleic acids. CRISPR clusters are transcribed and processed into CRISPR RNA (crRNA). Acts as a dsDNA endonuclease. Involved in the integration of spacer DNA into the CRISPR cassette.</text>
</comment>
<dbReference type="EMBL" id="CP027667">
    <property type="protein sequence ID" value="AVO51050.1"/>
    <property type="molecule type" value="Genomic_DNA"/>
</dbReference>
<evidence type="ECO:0000256" key="7">
    <source>
        <dbReference type="ARBA" id="ARBA00023125"/>
    </source>
</evidence>
<evidence type="ECO:0000313" key="12">
    <source>
        <dbReference type="Proteomes" id="UP000237925"/>
    </source>
</evidence>
<dbReference type="HAMAP" id="MF_01470">
    <property type="entry name" value="Cas1"/>
    <property type="match status" value="1"/>
</dbReference>
<keyword evidence="3 10" id="KW-0255">Endonuclease</keyword>
<dbReference type="PANTHER" id="PTHR34353:SF2">
    <property type="entry name" value="CRISPR-ASSOCIATED ENDONUCLEASE CAS1 1"/>
    <property type="match status" value="1"/>
</dbReference>
<evidence type="ECO:0000256" key="10">
    <source>
        <dbReference type="HAMAP-Rule" id="MF_01470"/>
    </source>
</evidence>
<accession>A0A2R3QH18</accession>
<evidence type="ECO:0000256" key="2">
    <source>
        <dbReference type="ARBA" id="ARBA00022723"/>
    </source>
</evidence>
<dbReference type="AlphaFoldDB" id="A0A2R3QH18"/>
<dbReference type="KEGG" id="mela:C6568_09090"/>
<evidence type="ECO:0000256" key="8">
    <source>
        <dbReference type="ARBA" id="ARBA00023211"/>
    </source>
</evidence>
<dbReference type="Pfam" id="PF01867">
    <property type="entry name" value="Cas_Cas1"/>
    <property type="match status" value="1"/>
</dbReference>
<evidence type="ECO:0000256" key="6">
    <source>
        <dbReference type="ARBA" id="ARBA00023118"/>
    </source>
</evidence>
<dbReference type="GO" id="GO:0003677">
    <property type="term" value="F:DNA binding"/>
    <property type="evidence" value="ECO:0007669"/>
    <property type="project" value="UniProtKB-KW"/>
</dbReference>
<dbReference type="NCBIfam" id="TIGR03640">
    <property type="entry name" value="cas1_DVULG"/>
    <property type="match status" value="1"/>
</dbReference>
<dbReference type="Gene3D" id="3.100.10.20">
    <property type="entry name" value="CRISPR-associated endonuclease Cas1, N-terminal domain"/>
    <property type="match status" value="1"/>
</dbReference>
<dbReference type="GO" id="GO:0016787">
    <property type="term" value="F:hydrolase activity"/>
    <property type="evidence" value="ECO:0007669"/>
    <property type="project" value="UniProtKB-KW"/>
</dbReference>
<keyword evidence="6 10" id="KW-0051">Antiviral defense</keyword>